<reference evidence="9 10" key="1">
    <citation type="submission" date="2016-10" db="EMBL/GenBank/DDBJ databases">
        <authorList>
            <person name="de Groot N.N."/>
        </authorList>
    </citation>
    <scope>NUCLEOTIDE SEQUENCE [LARGE SCALE GENOMIC DNA]</scope>
    <source>
        <strain evidence="9 10">CGMCC 1.10449</strain>
    </source>
</reference>
<dbReference type="GO" id="GO:0005886">
    <property type="term" value="C:plasma membrane"/>
    <property type="evidence" value="ECO:0007669"/>
    <property type="project" value="UniProtKB-SubCell"/>
</dbReference>
<keyword evidence="5 8" id="KW-1133">Transmembrane helix</keyword>
<dbReference type="GO" id="GO:0022857">
    <property type="term" value="F:transmembrane transporter activity"/>
    <property type="evidence" value="ECO:0007669"/>
    <property type="project" value="InterPro"/>
</dbReference>
<evidence type="ECO:0000256" key="3">
    <source>
        <dbReference type="ARBA" id="ARBA00022475"/>
    </source>
</evidence>
<accession>A0A1H0Y1L5</accession>
<dbReference type="STRING" id="553311.SAMN05216231_0363"/>
<evidence type="ECO:0000256" key="8">
    <source>
        <dbReference type="SAM" id="Phobius"/>
    </source>
</evidence>
<dbReference type="RefSeq" id="WP_092491247.1">
    <property type="nucleotide sequence ID" value="NZ_FNKD01000001.1"/>
</dbReference>
<keyword evidence="10" id="KW-1185">Reference proteome</keyword>
<evidence type="ECO:0000313" key="10">
    <source>
        <dbReference type="Proteomes" id="UP000199444"/>
    </source>
</evidence>
<comment type="subcellular location">
    <subcellularLocation>
        <location evidence="1 7">Cell membrane</location>
        <topology evidence="1 7">Multi-pass membrane protein</topology>
    </subcellularLocation>
</comment>
<protein>
    <submittedName>
        <fullName evidence="9">Paired small multidrug resistance pump</fullName>
    </submittedName>
</protein>
<dbReference type="SUPFAM" id="SSF103481">
    <property type="entry name" value="Multidrug resistance efflux transporter EmrE"/>
    <property type="match status" value="1"/>
</dbReference>
<feature type="transmembrane region" description="Helical" evidence="8">
    <location>
        <begin position="59"/>
        <end position="78"/>
    </location>
</feature>
<proteinExistence type="inferred from homology"/>
<keyword evidence="4 7" id="KW-0812">Transmembrane</keyword>
<keyword evidence="6 8" id="KW-0472">Membrane</keyword>
<evidence type="ECO:0000256" key="7">
    <source>
        <dbReference type="RuleBase" id="RU003942"/>
    </source>
</evidence>
<sequence>MGLILVLLASVFEISGVIGLKLFSQKSTFRNGILYIGGFCASLGMLLISFSFLQVSVAYAMWVGIGTAGAVLVNMLFFGESKSLSRIVSLAAIIIGVVGLKALS</sequence>
<organism evidence="9 10">
    <name type="scientific">Virgibacillus salinus</name>
    <dbReference type="NCBI Taxonomy" id="553311"/>
    <lineage>
        <taxon>Bacteria</taxon>
        <taxon>Bacillati</taxon>
        <taxon>Bacillota</taxon>
        <taxon>Bacilli</taxon>
        <taxon>Bacillales</taxon>
        <taxon>Bacillaceae</taxon>
        <taxon>Virgibacillus</taxon>
    </lineage>
</organism>
<evidence type="ECO:0000256" key="1">
    <source>
        <dbReference type="ARBA" id="ARBA00004651"/>
    </source>
</evidence>
<dbReference type="Pfam" id="PF00893">
    <property type="entry name" value="Multi_Drug_Res"/>
    <property type="match status" value="1"/>
</dbReference>
<name>A0A1H0Y1L5_9BACI</name>
<evidence type="ECO:0000256" key="4">
    <source>
        <dbReference type="ARBA" id="ARBA00022692"/>
    </source>
</evidence>
<evidence type="ECO:0000256" key="5">
    <source>
        <dbReference type="ARBA" id="ARBA00022989"/>
    </source>
</evidence>
<dbReference type="InterPro" id="IPR045324">
    <property type="entry name" value="Small_multidrug_res"/>
</dbReference>
<dbReference type="Gene3D" id="1.10.3730.20">
    <property type="match status" value="1"/>
</dbReference>
<feature type="transmembrane region" description="Helical" evidence="8">
    <location>
        <begin position="84"/>
        <end position="103"/>
    </location>
</feature>
<dbReference type="AlphaFoldDB" id="A0A1H0Y1L5"/>
<dbReference type="EMBL" id="FNKD01000001">
    <property type="protein sequence ID" value="SDQ08990.1"/>
    <property type="molecule type" value="Genomic_DNA"/>
</dbReference>
<keyword evidence="2" id="KW-0813">Transport</keyword>
<dbReference type="PANTHER" id="PTHR30561">
    <property type="entry name" value="SMR FAMILY PROTON-DEPENDENT DRUG EFFLUX TRANSPORTER SUGE"/>
    <property type="match status" value="1"/>
</dbReference>
<gene>
    <name evidence="9" type="ORF">SAMN05216231_0363</name>
</gene>
<evidence type="ECO:0000256" key="6">
    <source>
        <dbReference type="ARBA" id="ARBA00023136"/>
    </source>
</evidence>
<dbReference type="InterPro" id="IPR000390">
    <property type="entry name" value="Small_drug/metabolite_transptr"/>
</dbReference>
<dbReference type="PANTHER" id="PTHR30561:SF0">
    <property type="entry name" value="GUANIDINIUM EXPORTER"/>
    <property type="match status" value="1"/>
</dbReference>
<evidence type="ECO:0000256" key="2">
    <source>
        <dbReference type="ARBA" id="ARBA00022448"/>
    </source>
</evidence>
<evidence type="ECO:0000313" key="9">
    <source>
        <dbReference type="EMBL" id="SDQ08990.1"/>
    </source>
</evidence>
<dbReference type="Proteomes" id="UP000199444">
    <property type="component" value="Unassembled WGS sequence"/>
</dbReference>
<comment type="similarity">
    <text evidence="7">Belongs to the drug/metabolite transporter (DMT) superfamily. Small multidrug resistance (SMR) (TC 2.A.7.1) family.</text>
</comment>
<dbReference type="InterPro" id="IPR037185">
    <property type="entry name" value="EmrE-like"/>
</dbReference>
<feature type="transmembrane region" description="Helical" evidence="8">
    <location>
        <begin position="32"/>
        <end position="52"/>
    </location>
</feature>
<keyword evidence="3" id="KW-1003">Cell membrane</keyword>